<dbReference type="KEGG" id="pac:PPA1297"/>
<gene>
    <name evidence="2" type="ordered locus">PPA1297</name>
</gene>
<accession>Q6A868</accession>
<protein>
    <submittedName>
        <fullName evidence="2">Uncharacterized protein</fullName>
    </submittedName>
</protein>
<reference evidence="2 3" key="1">
    <citation type="journal article" date="2004" name="Science">
        <title>The complete genome sequence of Propionibacterium acnes, a commensal of human skin.</title>
        <authorList>
            <person name="Bruggemann H."/>
            <person name="Henne A."/>
            <person name="Hoster F."/>
            <person name="Liesegang H."/>
            <person name="Wiezer A."/>
            <person name="Strittmatter A."/>
            <person name="Hujer S."/>
            <person name="Durre P."/>
            <person name="Gottschalk G."/>
        </authorList>
    </citation>
    <scope>NUCLEOTIDE SEQUENCE [LARGE SCALE GENOMIC DNA]</scope>
    <source>
        <strain evidence="3">DSM 16379 / KPA171202</strain>
    </source>
</reference>
<evidence type="ECO:0000313" key="3">
    <source>
        <dbReference type="Proteomes" id="UP000000603"/>
    </source>
</evidence>
<dbReference type="EMBL" id="AE017283">
    <property type="protein sequence ID" value="AAT83047.1"/>
    <property type="molecule type" value="Genomic_DNA"/>
</dbReference>
<dbReference type="Proteomes" id="UP000000603">
    <property type="component" value="Chromosome"/>
</dbReference>
<proteinExistence type="predicted"/>
<name>Q6A868_CUTAK</name>
<evidence type="ECO:0000256" key="1">
    <source>
        <dbReference type="SAM" id="MobiDB-lite"/>
    </source>
</evidence>
<organism evidence="2 3">
    <name type="scientific">Cutibacterium acnes (strain DSM 16379 / KPA171202)</name>
    <name type="common">Propionibacterium acnes</name>
    <dbReference type="NCBI Taxonomy" id="267747"/>
    <lineage>
        <taxon>Bacteria</taxon>
        <taxon>Bacillati</taxon>
        <taxon>Actinomycetota</taxon>
        <taxon>Actinomycetes</taxon>
        <taxon>Propionibacteriales</taxon>
        <taxon>Propionibacteriaceae</taxon>
        <taxon>Cutibacterium</taxon>
    </lineage>
</organism>
<evidence type="ECO:0000313" key="2">
    <source>
        <dbReference type="EMBL" id="AAT83047.1"/>
    </source>
</evidence>
<feature type="region of interest" description="Disordered" evidence="1">
    <location>
        <begin position="29"/>
        <end position="70"/>
    </location>
</feature>
<dbReference type="AlphaFoldDB" id="Q6A868"/>
<feature type="compositionally biased region" description="Basic and acidic residues" evidence="1">
    <location>
        <begin position="42"/>
        <end position="53"/>
    </location>
</feature>
<dbReference type="EnsemblBacteria" id="AAT83047">
    <property type="protein sequence ID" value="AAT83047"/>
    <property type="gene ID" value="PPA1297"/>
</dbReference>
<dbReference type="HOGENOM" id="CLU_112025_0_0_11"/>
<sequence>MSATWSSQRRAVSSASLLRGRTRWPRVGPVKTVTSHTSSRAPEGRDLMGDRPCRRSAMLGGSPQNRAGPLGEMMATRGVVEMVVGSIMPQMCKSWFTHLGRGETVVMDLLKKWLWFRTSTPAVAPSSMKAQKQGETMRINATRTPLPPVRTMTASQLKIGDLVAGHTADGSYPFHVERADSYDGMVHLRLIEISHASGLTDEQHPGIESVHAPDEPVITLSRHFGVCSECGRLSPCPDELAERRLEKLWQGEAEEAVHTSA</sequence>